<feature type="region of interest" description="Disordered" evidence="1">
    <location>
        <begin position="316"/>
        <end position="339"/>
    </location>
</feature>
<feature type="compositionally biased region" description="Low complexity" evidence="1">
    <location>
        <begin position="381"/>
        <end position="390"/>
    </location>
</feature>
<dbReference type="GO" id="GO:0007052">
    <property type="term" value="P:mitotic spindle organization"/>
    <property type="evidence" value="ECO:0007669"/>
    <property type="project" value="InterPro"/>
</dbReference>
<feature type="compositionally biased region" description="Polar residues" evidence="1">
    <location>
        <begin position="1055"/>
        <end position="1066"/>
    </location>
</feature>
<evidence type="ECO:0000313" key="3">
    <source>
        <dbReference type="Proteomes" id="UP000281406"/>
    </source>
</evidence>
<organism evidence="2 3">
    <name type="scientific">Anabarilius grahami</name>
    <name type="common">Kanglang fish</name>
    <name type="synonym">Barilius grahami</name>
    <dbReference type="NCBI Taxonomy" id="495550"/>
    <lineage>
        <taxon>Eukaryota</taxon>
        <taxon>Metazoa</taxon>
        <taxon>Chordata</taxon>
        <taxon>Craniata</taxon>
        <taxon>Vertebrata</taxon>
        <taxon>Euteleostomi</taxon>
        <taxon>Actinopterygii</taxon>
        <taxon>Neopterygii</taxon>
        <taxon>Teleostei</taxon>
        <taxon>Ostariophysi</taxon>
        <taxon>Cypriniformes</taxon>
        <taxon>Xenocyprididae</taxon>
        <taxon>Xenocypridinae</taxon>
        <taxon>Xenocypridinae incertae sedis</taxon>
        <taxon>Anabarilius</taxon>
    </lineage>
</organism>
<dbReference type="Pfam" id="PF15352">
    <property type="entry name" value="K1377"/>
    <property type="match status" value="3"/>
</dbReference>
<keyword evidence="3" id="KW-1185">Reference proteome</keyword>
<dbReference type="GO" id="GO:0031122">
    <property type="term" value="P:cytoplasmic microtubule organization"/>
    <property type="evidence" value="ECO:0007669"/>
    <property type="project" value="InterPro"/>
</dbReference>
<name>A0A3N0YAH3_ANAGA</name>
<feature type="region of interest" description="Disordered" evidence="1">
    <location>
        <begin position="188"/>
        <end position="208"/>
    </location>
</feature>
<dbReference type="GO" id="GO:0097546">
    <property type="term" value="C:ciliary base"/>
    <property type="evidence" value="ECO:0007669"/>
    <property type="project" value="InterPro"/>
</dbReference>
<sequence length="1200" mass="132171">MPRCMPGRCRHFDRIAPYYLNIRSGLHGETENEREVLVQEQRYCRARARKLSLETNRRRNALVATHSSALDAVDQMAALPVPTGKMAAPSVLTEVGGVPAIESAPEPASANPVEIPKNFLGGGSIPEGGELAGGDPARPLPSLAFEQLWPLMDPNLPWLPKPPDLPWLPKPPDLPWLPKPPDLPWLPKPPDLPWSPEPPDPLWLPEPPDPPDPPWLPVAPDPPWLPWSLHWRPWALEERRKQWDVQEQRLRENILQQRHQRVQDATENFQRAHLSPSQRKRPAAFKRIPPNLDEALHHIQGSPLLYTHQSQFLSSASTTSSETESLSSLDSLENGEPQKSLDTASVCCSQQSTTCAQSFYLAMDPSKLQDPKSLQSTLRQSNNPCSPSHPSSFIAKSFLEEILNQEIKLSPSSHSPKDHESAEEGRSLRNLTQERFDNSKDQSQNFNAQSTLGCQKEMTQQDLAANSERMITHDNDRSAQGNILKDKRSVVAHCRTQAMPDTTPQEFSSLTKDFKSESKQQTRTLEEKNAKHVSETQTTLPASSSSFKAFSSSVAHLSITYQTDSSSLNMQPTETLSSSQLHKPNPDVDDATGLKRESKPLSMEESTSIHPSDPKNETDVTKLAKASMLKSICTSADPVTHSGTNNNVRFLKGILKNHLKSKSGNVKFTYTPGHLLFTKEVAILIRDSVELARAKLNEPEQNRTIKKKLRWFDEVDGVEGVDQALRDPGWCANLPQQTHKQLSADHSDHVNLLTGVSKNISSKTSAGPQSSRQAWAEVGPQEIHTQEHIKEPTSQRRALCIGGSRIPRRARSARAAPCPVTSRARKGTIIRPQSAREAQHVAKTQGKILVPRPPPKPEAVECGLAEYISKASCCDDAVQSRAGLQDLSLYRDTPDSQTIVHRPTLRTDAICAPAPPYCTYTHETGICSLSPPDALADSARRRCGENGICLDRTPTDEEISLLWHGVRSALASKDGDPQSFLAHNGPLSSSPQVSASLSHVTINGDSLISGVKGASRMGGFFLSSSNSKETIVKSPIRRQAMESNMVKNRVSVENGRNQTAGATQRKPSFPYQVTVPKTQHPNKNGHAADSEGPEVSDGAHEVVDSAQTHKSCNGPVGPQSQRIQPLTISALSLEEQRILQSLERLNQRLQYVQDTAGGNPAVRGIFALGPAFNQTGETVGVTMRRRGASADNRTRTQQRY</sequence>
<dbReference type="GO" id="GO:1905515">
    <property type="term" value="P:non-motile cilium assembly"/>
    <property type="evidence" value="ECO:0007669"/>
    <property type="project" value="InterPro"/>
</dbReference>
<feature type="region of interest" description="Disordered" evidence="1">
    <location>
        <begin position="1055"/>
        <end position="1121"/>
    </location>
</feature>
<reference evidence="2 3" key="1">
    <citation type="submission" date="2018-10" db="EMBL/GenBank/DDBJ databases">
        <title>Genome assembly for a Yunnan-Guizhou Plateau 3E fish, Anabarilius grahami (Regan), and its evolutionary and genetic applications.</title>
        <authorList>
            <person name="Jiang W."/>
        </authorList>
    </citation>
    <scope>NUCLEOTIDE SEQUENCE [LARGE SCALE GENOMIC DNA]</scope>
    <source>
        <strain evidence="2">AG-KIZ</strain>
        <tissue evidence="2">Muscle</tissue>
    </source>
</reference>
<dbReference type="PANTHER" id="PTHR31191:SF4">
    <property type="entry name" value="CENTROSOMAL PROTEIN OF 126 KDA"/>
    <property type="match status" value="1"/>
</dbReference>
<evidence type="ECO:0000256" key="1">
    <source>
        <dbReference type="SAM" id="MobiDB-lite"/>
    </source>
</evidence>
<feature type="region of interest" description="Disordered" evidence="1">
    <location>
        <begin position="368"/>
        <end position="390"/>
    </location>
</feature>
<proteinExistence type="predicted"/>
<dbReference type="PANTHER" id="PTHR31191">
    <property type="entry name" value="CENTROSOMAL PROTEIN CEP126"/>
    <property type="match status" value="1"/>
</dbReference>
<dbReference type="GO" id="GO:0030496">
    <property type="term" value="C:midbody"/>
    <property type="evidence" value="ECO:0007669"/>
    <property type="project" value="TreeGrafter"/>
</dbReference>
<feature type="compositionally biased region" description="Polar residues" evidence="1">
    <location>
        <begin position="499"/>
        <end position="511"/>
    </location>
</feature>
<feature type="region of interest" description="Disordered" evidence="1">
    <location>
        <begin position="564"/>
        <end position="618"/>
    </location>
</feature>
<dbReference type="GO" id="GO:0005813">
    <property type="term" value="C:centrosome"/>
    <property type="evidence" value="ECO:0007669"/>
    <property type="project" value="InterPro"/>
</dbReference>
<dbReference type="OrthoDB" id="9900339at2759"/>
<dbReference type="EMBL" id="RJVU01048406">
    <property type="protein sequence ID" value="ROL43197.1"/>
    <property type="molecule type" value="Genomic_DNA"/>
</dbReference>
<feature type="compositionally biased region" description="Basic and acidic residues" evidence="1">
    <location>
        <begin position="512"/>
        <end position="534"/>
    </location>
</feature>
<feature type="compositionally biased region" description="Low complexity" evidence="1">
    <location>
        <begin position="316"/>
        <end position="332"/>
    </location>
</feature>
<gene>
    <name evidence="2" type="ORF">DPX16_17018</name>
</gene>
<protein>
    <submittedName>
        <fullName evidence="2">Centrosomal protein of 126 kDa</fullName>
    </submittedName>
</protein>
<comment type="caution">
    <text evidence="2">The sequence shown here is derived from an EMBL/GenBank/DDBJ whole genome shotgun (WGS) entry which is preliminary data.</text>
</comment>
<dbReference type="Proteomes" id="UP000281406">
    <property type="component" value="Unassembled WGS sequence"/>
</dbReference>
<dbReference type="InterPro" id="IPR028257">
    <property type="entry name" value="CEP126"/>
</dbReference>
<feature type="compositionally biased region" description="Polar residues" evidence="1">
    <location>
        <begin position="564"/>
        <end position="582"/>
    </location>
</feature>
<accession>A0A3N0YAH3</accession>
<evidence type="ECO:0000313" key="2">
    <source>
        <dbReference type="EMBL" id="ROL43197.1"/>
    </source>
</evidence>
<feature type="region of interest" description="Disordered" evidence="1">
    <location>
        <begin position="496"/>
        <end position="545"/>
    </location>
</feature>
<dbReference type="AlphaFoldDB" id="A0A3N0YAH3"/>